<reference evidence="3 4" key="1">
    <citation type="journal article" date="2021" name="Sci. Rep.">
        <title>The genome of the diatom Chaetoceros tenuissimus carries an ancient integrated fragment of an extant virus.</title>
        <authorList>
            <person name="Hongo Y."/>
            <person name="Kimura K."/>
            <person name="Takaki Y."/>
            <person name="Yoshida Y."/>
            <person name="Baba S."/>
            <person name="Kobayashi G."/>
            <person name="Nagasaki K."/>
            <person name="Hano T."/>
            <person name="Tomaru Y."/>
        </authorList>
    </citation>
    <scope>NUCLEOTIDE SEQUENCE [LARGE SCALE GENOMIC DNA]</scope>
    <source>
        <strain evidence="3 4">NIES-3715</strain>
    </source>
</reference>
<feature type="coiled-coil region" evidence="1">
    <location>
        <begin position="407"/>
        <end position="522"/>
    </location>
</feature>
<dbReference type="AlphaFoldDB" id="A0AAD3CUQ1"/>
<feature type="region of interest" description="Disordered" evidence="2">
    <location>
        <begin position="260"/>
        <end position="296"/>
    </location>
</feature>
<feature type="coiled-coil region" evidence="1">
    <location>
        <begin position="52"/>
        <end position="79"/>
    </location>
</feature>
<protein>
    <submittedName>
        <fullName evidence="3">Uncharacterized protein</fullName>
    </submittedName>
</protein>
<evidence type="ECO:0000256" key="1">
    <source>
        <dbReference type="SAM" id="Coils"/>
    </source>
</evidence>
<name>A0AAD3CUQ1_9STRA</name>
<feature type="coiled-coil region" evidence="1">
    <location>
        <begin position="953"/>
        <end position="980"/>
    </location>
</feature>
<evidence type="ECO:0000313" key="4">
    <source>
        <dbReference type="Proteomes" id="UP001054902"/>
    </source>
</evidence>
<keyword evidence="1" id="KW-0175">Coiled coil</keyword>
<feature type="compositionally biased region" description="Acidic residues" evidence="2">
    <location>
        <begin position="926"/>
        <end position="937"/>
    </location>
</feature>
<feature type="coiled-coil region" evidence="1">
    <location>
        <begin position="1013"/>
        <end position="1040"/>
    </location>
</feature>
<evidence type="ECO:0000256" key="2">
    <source>
        <dbReference type="SAM" id="MobiDB-lite"/>
    </source>
</evidence>
<gene>
    <name evidence="3" type="ORF">CTEN210_07746</name>
</gene>
<keyword evidence="4" id="KW-1185">Reference proteome</keyword>
<comment type="caution">
    <text evidence="3">The sequence shown here is derived from an EMBL/GenBank/DDBJ whole genome shotgun (WGS) entry which is preliminary data.</text>
</comment>
<evidence type="ECO:0000313" key="3">
    <source>
        <dbReference type="EMBL" id="GFH51270.1"/>
    </source>
</evidence>
<dbReference type="EMBL" id="BLLK01000045">
    <property type="protein sequence ID" value="GFH51270.1"/>
    <property type="molecule type" value="Genomic_DNA"/>
</dbReference>
<proteinExistence type="predicted"/>
<sequence length="1049" mass="119889">MSFANLKLNDLDLDIVNTLSNVDMDFIDTACTDKSGFFLPTSNASKSNSSKSKNMATEIASLRNELNKAKYREKALLKEFAHKFKALQQQDAPKFNIITESQKTSMPFDEEEMPMDEMAATARMERVVRTMENAEQQRMIEELKRQQDEQMYHLQQENEKVISSFEKKLMEKMQEMEEMQNYLEAVENERNLLAEKVKTPCVSPDTVANSSSNATQNNSFGQWNNGVCELDSSLEKTVQLSPQKSSITPLQRLRYEKQKQNLKNQVATPPTVDTCNTSDGSLVSDSANASKQSNVPPSRLSALFESVTDPKLNSIHNLLTAVERKIQECAEEDDSGHDEMLHLDKQSKTFEYVDKLSDAEKEFVDRVASLFKSTLSEQMELIQHLQTELVQTHDDFQSNEADMSKMLEETYSKIEDLEMELDSLKNTKSHTEKLQGFLNMIADDKNSSSFDLKDLEQKLQGIEDERNSLMEENLKVQKENEETVLALRKVIDDMTKEKEEVVKELMTRLQHSEKECDALKEVNGIDNDLKVGDDNAVLIDINELNALRRQTESSSSDKEITTLTQELNEAKLTISKLEKEKSLGPDEMLDLQLQEIREANADLQSKLLEQEREFEQEKKKLEHSISNLDQDLATLHEESENNLRQLASAKNMSSALEKENEKLKEKTDTLTSELENAQKFLQVTKEAHSREQSLENDLEKSLQEIEKLREDTESEKQVLIDQCEDLESKVQELQLEIIEMKEEKLSLKIRVRDAETAFERCDRIMTMLQETNVSQGTSSQALAEFKDQLHEIHDHMSKLRNSCDEDCHEIIDVVDKKVHMILCLLETNVIGINGSSTIVPFDFSNGVSPKEVLLERSLRMMRSETDRIKKNIEELKTEKDQETAILGIELASLQGKFEAKCELLEQKEEELKNLKSSFTEQSMEYISDDDSDGDIEENSSLFLPSTSLHPNAEKEFSDLCKQLQSERDEAQKNSKKKDDDLAEAKMIISSLEQSNKAITDNLRSRLHDSNAALVSLLEQSKQKESENAELKSKLQAIMEKVNDTNDGKE</sequence>
<dbReference type="Proteomes" id="UP001054902">
    <property type="component" value="Unassembled WGS sequence"/>
</dbReference>
<feature type="coiled-coil region" evidence="1">
    <location>
        <begin position="858"/>
        <end position="924"/>
    </location>
</feature>
<feature type="coiled-coil region" evidence="1">
    <location>
        <begin position="560"/>
        <end position="757"/>
    </location>
</feature>
<accession>A0AAD3CUQ1</accession>
<organism evidence="3 4">
    <name type="scientific">Chaetoceros tenuissimus</name>
    <dbReference type="NCBI Taxonomy" id="426638"/>
    <lineage>
        <taxon>Eukaryota</taxon>
        <taxon>Sar</taxon>
        <taxon>Stramenopiles</taxon>
        <taxon>Ochrophyta</taxon>
        <taxon>Bacillariophyta</taxon>
        <taxon>Coscinodiscophyceae</taxon>
        <taxon>Chaetocerotophycidae</taxon>
        <taxon>Chaetocerotales</taxon>
        <taxon>Chaetocerotaceae</taxon>
        <taxon>Chaetoceros</taxon>
    </lineage>
</organism>
<feature type="coiled-coil region" evidence="1">
    <location>
        <begin position="117"/>
        <end position="196"/>
    </location>
</feature>
<feature type="compositionally biased region" description="Polar residues" evidence="2">
    <location>
        <begin position="261"/>
        <end position="296"/>
    </location>
</feature>
<feature type="region of interest" description="Disordered" evidence="2">
    <location>
        <begin position="925"/>
        <end position="948"/>
    </location>
</feature>